<proteinExistence type="inferred from homology"/>
<dbReference type="InterPro" id="IPR001155">
    <property type="entry name" value="OxRdtase_FMN_N"/>
</dbReference>
<dbReference type="CDD" id="cd02803">
    <property type="entry name" value="OYE_like_FMN_family"/>
    <property type="match status" value="1"/>
</dbReference>
<name>U3A728_9SPHN</name>
<dbReference type="PANTHER" id="PTHR42917:SF2">
    <property type="entry name" value="2,4-DIENOYL-COA REDUCTASE [(2E)-ENOYL-COA-PRODUCING]"/>
    <property type="match status" value="1"/>
</dbReference>
<evidence type="ECO:0000259" key="11">
    <source>
        <dbReference type="Pfam" id="PF07992"/>
    </source>
</evidence>
<dbReference type="GO" id="GO:0016491">
    <property type="term" value="F:oxidoreductase activity"/>
    <property type="evidence" value="ECO:0007669"/>
    <property type="project" value="UniProtKB-KW"/>
</dbReference>
<evidence type="ECO:0000256" key="1">
    <source>
        <dbReference type="ARBA" id="ARBA00001917"/>
    </source>
</evidence>
<evidence type="ECO:0000256" key="6">
    <source>
        <dbReference type="ARBA" id="ARBA00022723"/>
    </source>
</evidence>
<feature type="domain" description="FAD/NAD(P)-binding" evidence="11">
    <location>
        <begin position="405"/>
        <end position="679"/>
    </location>
</feature>
<dbReference type="GO" id="GO:0051536">
    <property type="term" value="F:iron-sulfur cluster binding"/>
    <property type="evidence" value="ECO:0007669"/>
    <property type="project" value="UniProtKB-KW"/>
</dbReference>
<evidence type="ECO:0000313" key="13">
    <source>
        <dbReference type="Proteomes" id="UP000016568"/>
    </source>
</evidence>
<dbReference type="OrthoDB" id="9804454at2"/>
<comment type="caution">
    <text evidence="12">The sequence shown here is derived from an EMBL/GenBank/DDBJ whole genome shotgun (WGS) entry which is preliminary data.</text>
</comment>
<reference evidence="12 13" key="1">
    <citation type="submission" date="2013-09" db="EMBL/GenBank/DDBJ databases">
        <title>Whole genome shotgun sequence of Novosphingobium tardaugens NBRC 16725.</title>
        <authorList>
            <person name="Isaki S."/>
            <person name="Hosoyama A."/>
            <person name="Tsuchikane K."/>
            <person name="Katsumata H."/>
            <person name="Ando Y."/>
            <person name="Yamazaki S."/>
            <person name="Fujita N."/>
        </authorList>
    </citation>
    <scope>NUCLEOTIDE SEQUENCE [LARGE SCALE GENOMIC DNA]</scope>
    <source>
        <strain evidence="12 13">NBRC 16725</strain>
    </source>
</reference>
<accession>U3A728</accession>
<dbReference type="Gene3D" id="3.50.50.60">
    <property type="entry name" value="FAD/NAD(P)-binding domain"/>
    <property type="match status" value="2"/>
</dbReference>
<dbReference type="SUPFAM" id="SSF51905">
    <property type="entry name" value="FAD/NAD(P)-binding domain"/>
    <property type="match status" value="1"/>
</dbReference>
<dbReference type="InterPro" id="IPR051793">
    <property type="entry name" value="NADH:flavin_oxidoreductase"/>
</dbReference>
<sequence length="704" mass="75039">MAKHYSHLLSVGRIGAMELRNRLLLTAMGTGYAEEDGSCGERILEFNRSIAQGGTALVTMGVVGVGWPLGNNMPRQPAISQDRFIPGIRKVAEAVHAEGAKFALQLHFGGLIANAAARQPVWCPSVPQASAGDSNTVFLPEELEAGGFADLPPLDYHEMTQADIDAVIQMFADGARRAVEAGADGLEIHGGHGYLFSSFLSPITNRRTDAYGGVLENRARLLVDTVRAIRTAVGPDIAVWTKIDAIEYDRPGGITLEDAIATARMAEAAGADAITTTAYHDPRVATMHSGSHTPQVPALNADKAAAIKAAVNIPVILSGRIEPDVGDRAIAAGEADFIAMGRKLLADPALPNKLAAGDEKDVLPCIYCYTCISAIYTRETARCAVNPRTGFESEIWLPPVQAPRNVLVIGGGPAGMEAARRLDERGHRVTLMEQGDRLGGTLQFASIAYAPNERILDWLRRGIDASKVTVQLNTVADSDMIKALAPDAVIVATGARRDIPPMPGADMKHVLGGDDLRQLVLGGNMDDLRGKVSLTTRLAAKAGALTGLTRDPAFIREATKTWLPLGKHIVIIGGDLVGLELAEFLAERGRSVTVIDESEHFGRGLAIVRRWRVFDELRKLDVALYPHHTEIEIAASAVTARDQSGERIILKADNVIVAKGARGDLALADMLEQAGLNVHAIGDCTGVGYIEGAMRSAARTAKLI</sequence>
<dbReference type="AlphaFoldDB" id="U3A728"/>
<evidence type="ECO:0000256" key="2">
    <source>
        <dbReference type="ARBA" id="ARBA00001966"/>
    </source>
</evidence>
<keyword evidence="13" id="KW-1185">Reference proteome</keyword>
<evidence type="ECO:0000256" key="7">
    <source>
        <dbReference type="ARBA" id="ARBA00023002"/>
    </source>
</evidence>
<dbReference type="Proteomes" id="UP000016568">
    <property type="component" value="Unassembled WGS sequence"/>
</dbReference>
<comment type="cofactor">
    <cofactor evidence="1">
        <name>FMN</name>
        <dbReference type="ChEBI" id="CHEBI:58210"/>
    </cofactor>
</comment>
<comment type="cofactor">
    <cofactor evidence="2">
        <name>[4Fe-4S] cluster</name>
        <dbReference type="ChEBI" id="CHEBI:49883"/>
    </cofactor>
</comment>
<dbReference type="Gene3D" id="3.20.20.70">
    <property type="entry name" value="Aldolase class I"/>
    <property type="match status" value="1"/>
</dbReference>
<dbReference type="eggNOG" id="COG0446">
    <property type="taxonomic scope" value="Bacteria"/>
</dbReference>
<dbReference type="RefSeq" id="WP_021691366.1">
    <property type="nucleotide sequence ID" value="NZ_BASZ01000009.1"/>
</dbReference>
<evidence type="ECO:0000256" key="9">
    <source>
        <dbReference type="ARBA" id="ARBA00023014"/>
    </source>
</evidence>
<keyword evidence="8" id="KW-0408">Iron</keyword>
<evidence type="ECO:0000256" key="3">
    <source>
        <dbReference type="ARBA" id="ARBA00011048"/>
    </source>
</evidence>
<feature type="domain" description="NADH:flavin oxidoreductase/NADH oxidase N-terminal" evidence="10">
    <location>
        <begin position="14"/>
        <end position="359"/>
    </location>
</feature>
<dbReference type="Pfam" id="PF07992">
    <property type="entry name" value="Pyr_redox_2"/>
    <property type="match status" value="1"/>
</dbReference>
<dbReference type="InterPro" id="IPR023753">
    <property type="entry name" value="FAD/NAD-binding_dom"/>
</dbReference>
<dbReference type="InterPro" id="IPR013785">
    <property type="entry name" value="Aldolase_TIM"/>
</dbReference>
<evidence type="ECO:0000256" key="5">
    <source>
        <dbReference type="ARBA" id="ARBA00022643"/>
    </source>
</evidence>
<dbReference type="Pfam" id="PF00724">
    <property type="entry name" value="Oxidored_FMN"/>
    <property type="match status" value="1"/>
</dbReference>
<evidence type="ECO:0000259" key="10">
    <source>
        <dbReference type="Pfam" id="PF00724"/>
    </source>
</evidence>
<dbReference type="InterPro" id="IPR036188">
    <property type="entry name" value="FAD/NAD-bd_sf"/>
</dbReference>
<keyword evidence="6" id="KW-0479">Metal-binding</keyword>
<dbReference type="SUPFAM" id="SSF51395">
    <property type="entry name" value="FMN-linked oxidoreductases"/>
    <property type="match status" value="1"/>
</dbReference>
<organism evidence="12 13">
    <name type="scientific">Caenibius tardaugens NBRC 16725</name>
    <dbReference type="NCBI Taxonomy" id="1219035"/>
    <lineage>
        <taxon>Bacteria</taxon>
        <taxon>Pseudomonadati</taxon>
        <taxon>Pseudomonadota</taxon>
        <taxon>Alphaproteobacteria</taxon>
        <taxon>Sphingomonadales</taxon>
        <taxon>Erythrobacteraceae</taxon>
        <taxon>Caenibius</taxon>
    </lineage>
</organism>
<keyword evidence="4" id="KW-0285">Flavoprotein</keyword>
<protein>
    <submittedName>
        <fullName evidence="12">Putative NADH-dependent oxidoreductase</fullName>
    </submittedName>
</protein>
<dbReference type="PRINTS" id="PR00411">
    <property type="entry name" value="PNDRDTASEI"/>
</dbReference>
<keyword evidence="7" id="KW-0560">Oxidoreductase</keyword>
<dbReference type="GO" id="GO:0046872">
    <property type="term" value="F:metal ion binding"/>
    <property type="evidence" value="ECO:0007669"/>
    <property type="project" value="UniProtKB-KW"/>
</dbReference>
<dbReference type="EMBL" id="BASZ01000009">
    <property type="protein sequence ID" value="GAD50548.1"/>
    <property type="molecule type" value="Genomic_DNA"/>
</dbReference>
<dbReference type="PRINTS" id="PR00368">
    <property type="entry name" value="FADPNR"/>
</dbReference>
<keyword evidence="5" id="KW-0288">FMN</keyword>
<dbReference type="PANTHER" id="PTHR42917">
    <property type="entry name" value="2,4-DIENOYL-COA REDUCTASE"/>
    <property type="match status" value="1"/>
</dbReference>
<evidence type="ECO:0000313" key="12">
    <source>
        <dbReference type="EMBL" id="GAD50548.1"/>
    </source>
</evidence>
<evidence type="ECO:0000256" key="8">
    <source>
        <dbReference type="ARBA" id="ARBA00023004"/>
    </source>
</evidence>
<dbReference type="eggNOG" id="COG1902">
    <property type="taxonomic scope" value="Bacteria"/>
</dbReference>
<keyword evidence="9" id="KW-0411">Iron-sulfur</keyword>
<dbReference type="Gene3D" id="3.40.50.720">
    <property type="entry name" value="NAD(P)-binding Rossmann-like Domain"/>
    <property type="match status" value="2"/>
</dbReference>
<dbReference type="GO" id="GO:0010181">
    <property type="term" value="F:FMN binding"/>
    <property type="evidence" value="ECO:0007669"/>
    <property type="project" value="InterPro"/>
</dbReference>
<dbReference type="KEGG" id="ntd:EGO55_04840"/>
<comment type="similarity">
    <text evidence="3">In the N-terminal section; belongs to the NADH:flavin oxidoreductase/NADH oxidase family.</text>
</comment>
<gene>
    <name evidence="12" type="ORF">NT2_09_01570</name>
</gene>
<evidence type="ECO:0000256" key="4">
    <source>
        <dbReference type="ARBA" id="ARBA00022630"/>
    </source>
</evidence>